<reference evidence="4" key="1">
    <citation type="submission" date="2019-08" db="EMBL/GenBank/DDBJ databases">
        <title>Limnoglobus roseus gen. nov., sp. nov., a novel freshwater planctomycete with a giant genome from the family Gemmataceae.</title>
        <authorList>
            <person name="Kulichevskaya I.S."/>
            <person name="Naumoff D.G."/>
            <person name="Miroshnikov K."/>
            <person name="Ivanova A."/>
            <person name="Philippov D.A."/>
            <person name="Hakobyan A."/>
            <person name="Rijpstra I.C."/>
            <person name="Sinninghe Damste J.S."/>
            <person name="Liesack W."/>
            <person name="Dedysh S.N."/>
        </authorList>
    </citation>
    <scope>NUCLEOTIDE SEQUENCE [LARGE SCALE GENOMIC DNA]</scope>
    <source>
        <strain evidence="4">PX52</strain>
    </source>
</reference>
<evidence type="ECO:0000313" key="3">
    <source>
        <dbReference type="EMBL" id="QEL13988.1"/>
    </source>
</evidence>
<feature type="domain" description="TadE-like" evidence="2">
    <location>
        <begin position="13"/>
        <end position="56"/>
    </location>
</feature>
<dbReference type="EMBL" id="CP042425">
    <property type="protein sequence ID" value="QEL13988.1"/>
    <property type="molecule type" value="Genomic_DNA"/>
</dbReference>
<dbReference type="InterPro" id="IPR012495">
    <property type="entry name" value="TadE-like_dom"/>
</dbReference>
<organism evidence="3 4">
    <name type="scientific">Limnoglobus roseus</name>
    <dbReference type="NCBI Taxonomy" id="2598579"/>
    <lineage>
        <taxon>Bacteria</taxon>
        <taxon>Pseudomonadati</taxon>
        <taxon>Planctomycetota</taxon>
        <taxon>Planctomycetia</taxon>
        <taxon>Gemmatales</taxon>
        <taxon>Gemmataceae</taxon>
        <taxon>Limnoglobus</taxon>
    </lineage>
</organism>
<dbReference type="OrthoDB" id="278387at2"/>
<keyword evidence="4" id="KW-1185">Reference proteome</keyword>
<dbReference type="KEGG" id="lrs:PX52LOC_00849"/>
<feature type="transmembrane region" description="Helical" evidence="1">
    <location>
        <begin position="12"/>
        <end position="35"/>
    </location>
</feature>
<keyword evidence="1" id="KW-0472">Membrane</keyword>
<dbReference type="Proteomes" id="UP000324974">
    <property type="component" value="Chromosome"/>
</dbReference>
<dbReference type="AlphaFoldDB" id="A0A5C1AAB0"/>
<sequence length="178" mass="19475">MMIRRSSPSRRCGVATVEAAVVLSLLLVPVLLGVWEVGRLIYVQQVVTNAAREGARLAAQGRIVNRLGTPTAIAFSTGTPNVKDTVYQALITGGLSNLAQTDVTVKFAFDNDTLTASPSYNPSDGTKNQRFRVYVEIPFSKVRWITVGLVNPTIVSYTVDWQMLVDDAFTVNSDLPQW</sequence>
<keyword evidence="1" id="KW-0812">Transmembrane</keyword>
<protein>
    <submittedName>
        <fullName evidence="3">Pilus assembly protein</fullName>
    </submittedName>
</protein>
<evidence type="ECO:0000313" key="4">
    <source>
        <dbReference type="Proteomes" id="UP000324974"/>
    </source>
</evidence>
<dbReference type="RefSeq" id="WP_149108912.1">
    <property type="nucleotide sequence ID" value="NZ_CP042425.1"/>
</dbReference>
<proteinExistence type="predicted"/>
<evidence type="ECO:0000259" key="2">
    <source>
        <dbReference type="Pfam" id="PF07811"/>
    </source>
</evidence>
<dbReference type="Pfam" id="PF07811">
    <property type="entry name" value="TadE"/>
    <property type="match status" value="1"/>
</dbReference>
<accession>A0A5C1AAB0</accession>
<keyword evidence="1" id="KW-1133">Transmembrane helix</keyword>
<gene>
    <name evidence="3" type="ORF">PX52LOC_00849</name>
</gene>
<name>A0A5C1AAB0_9BACT</name>
<evidence type="ECO:0000256" key="1">
    <source>
        <dbReference type="SAM" id="Phobius"/>
    </source>
</evidence>